<proteinExistence type="predicted"/>
<reference evidence="1" key="1">
    <citation type="submission" date="2020-11" db="EMBL/GenBank/DDBJ databases">
        <authorList>
            <person name="Tran Van P."/>
        </authorList>
    </citation>
    <scope>NUCLEOTIDE SEQUENCE</scope>
</reference>
<dbReference type="AlphaFoldDB" id="A0A7R9Q319"/>
<organism evidence="1">
    <name type="scientific">Medioppia subpectinata</name>
    <dbReference type="NCBI Taxonomy" id="1979941"/>
    <lineage>
        <taxon>Eukaryota</taxon>
        <taxon>Metazoa</taxon>
        <taxon>Ecdysozoa</taxon>
        <taxon>Arthropoda</taxon>
        <taxon>Chelicerata</taxon>
        <taxon>Arachnida</taxon>
        <taxon>Acari</taxon>
        <taxon>Acariformes</taxon>
        <taxon>Sarcoptiformes</taxon>
        <taxon>Oribatida</taxon>
        <taxon>Brachypylina</taxon>
        <taxon>Oppioidea</taxon>
        <taxon>Oppiidae</taxon>
        <taxon>Medioppia</taxon>
    </lineage>
</organism>
<sequence length="490" mass="56817">MNYKVNENLGQTDCTTDNITHTKCGHVLSEYNSLTNNEPDQFVTPHNQISLNQLETENNVNTSSEARELTAQYETITTSLKTQYNQKMNELFADHGKFYEHDHLDTLNNTILYSLVNDLTETDVGSDAVPIEPYKQALYTYVRDKYRGYSEINRLLWITTILNNLDKQYEHELNAWIESVATDADDEPRYVDESRLIRTRIVSENSLIYGERLDLQALNARFDATHDRLRRALADSEYGRYRAIDTIVERAIQLYKREMDRDSEYWPGIRPDRLDEINDELMMEAVTRFSIDHSHMSLDTYTGLVRNKLQLAYDTVMSAPTGPAVDLHVKSVNIYMVERSIELTTKKYREIFDRILKLKYYTPSDLKCIHSILKFECIATLNYTERTFGLNCNIGADIVDNWLCRLPHVESAEGDGIGIDETPVAIDEEAVREFRQLVADIGRRLTDCQTIATKKRILYAKLKNCDEIVATDGQRVEEQRIELFKMIDTF</sequence>
<keyword evidence="2" id="KW-1185">Reference proteome</keyword>
<name>A0A7R9Q319_9ACAR</name>
<gene>
    <name evidence="1" type="ORF">OSB1V03_LOCUS9998</name>
</gene>
<dbReference type="Proteomes" id="UP000759131">
    <property type="component" value="Unassembled WGS sequence"/>
</dbReference>
<dbReference type="EMBL" id="OC861624">
    <property type="protein sequence ID" value="CAD7629583.1"/>
    <property type="molecule type" value="Genomic_DNA"/>
</dbReference>
<accession>A0A7R9Q319</accession>
<protein>
    <submittedName>
        <fullName evidence="1">Uncharacterized protein</fullName>
    </submittedName>
</protein>
<dbReference type="EMBL" id="CAJPIZ010007049">
    <property type="protein sequence ID" value="CAG2110013.1"/>
    <property type="molecule type" value="Genomic_DNA"/>
</dbReference>
<evidence type="ECO:0000313" key="2">
    <source>
        <dbReference type="Proteomes" id="UP000759131"/>
    </source>
</evidence>
<feature type="non-terminal residue" evidence="1">
    <location>
        <position position="490"/>
    </location>
</feature>
<evidence type="ECO:0000313" key="1">
    <source>
        <dbReference type="EMBL" id="CAD7629583.1"/>
    </source>
</evidence>